<evidence type="ECO:0008006" key="3">
    <source>
        <dbReference type="Google" id="ProtNLM"/>
    </source>
</evidence>
<protein>
    <recommendedName>
        <fullName evidence="3">IstB-like ATP-binding protein domain-containing protein</fullName>
    </recommendedName>
</protein>
<dbReference type="Proteomes" id="UP001156905">
    <property type="component" value="Unassembled WGS sequence"/>
</dbReference>
<accession>A0ABQ6BCQ0</accession>
<name>A0ABQ6BCQ0_9BRAD</name>
<sequence length="90" mass="9591">MIASASFDWEKSWPTISVSRALSAAINGALRVQRGGKSLLGTAAADLGLNGIDRLQAFDHLASERRLGRLVHLDEFASGMGETEGWIAPP</sequence>
<proteinExistence type="predicted"/>
<organism evidence="1 2">
    <name type="scientific">Bradyrhizobium iriomotense</name>
    <dbReference type="NCBI Taxonomy" id="441950"/>
    <lineage>
        <taxon>Bacteria</taxon>
        <taxon>Pseudomonadati</taxon>
        <taxon>Pseudomonadota</taxon>
        <taxon>Alphaproteobacteria</taxon>
        <taxon>Hyphomicrobiales</taxon>
        <taxon>Nitrobacteraceae</taxon>
        <taxon>Bradyrhizobium</taxon>
    </lineage>
</organism>
<comment type="caution">
    <text evidence="1">The sequence shown here is derived from an EMBL/GenBank/DDBJ whole genome shotgun (WGS) entry which is preliminary data.</text>
</comment>
<evidence type="ECO:0000313" key="1">
    <source>
        <dbReference type="EMBL" id="GLR92172.1"/>
    </source>
</evidence>
<evidence type="ECO:0000313" key="2">
    <source>
        <dbReference type="Proteomes" id="UP001156905"/>
    </source>
</evidence>
<keyword evidence="2" id="KW-1185">Reference proteome</keyword>
<reference evidence="2" key="1">
    <citation type="journal article" date="2019" name="Int. J. Syst. Evol. Microbiol.">
        <title>The Global Catalogue of Microorganisms (GCM) 10K type strain sequencing project: providing services to taxonomists for standard genome sequencing and annotation.</title>
        <authorList>
            <consortium name="The Broad Institute Genomics Platform"/>
            <consortium name="The Broad Institute Genome Sequencing Center for Infectious Disease"/>
            <person name="Wu L."/>
            <person name="Ma J."/>
        </authorList>
    </citation>
    <scope>NUCLEOTIDE SEQUENCE [LARGE SCALE GENOMIC DNA]</scope>
    <source>
        <strain evidence="2">NBRC 102520</strain>
    </source>
</reference>
<dbReference type="EMBL" id="BSOW01000070">
    <property type="protein sequence ID" value="GLR92172.1"/>
    <property type="molecule type" value="Genomic_DNA"/>
</dbReference>
<gene>
    <name evidence="1" type="ORF">GCM10007857_88920</name>
</gene>